<dbReference type="InterPro" id="IPR055323">
    <property type="entry name" value="C57A10.07/YOR238W"/>
</dbReference>
<accession>A0A9P1CFM1</accession>
<dbReference type="EMBL" id="CAMXCT020001360">
    <property type="protein sequence ID" value="CAL1142741.1"/>
    <property type="molecule type" value="Genomic_DNA"/>
</dbReference>
<dbReference type="AlphaFoldDB" id="A0A9P1CFM1"/>
<dbReference type="PANTHER" id="PTHR28110">
    <property type="entry name" value="TRANSMEMBRANE PROTEIN"/>
    <property type="match status" value="1"/>
</dbReference>
<proteinExistence type="predicted"/>
<dbReference type="Gene3D" id="3.40.50.150">
    <property type="entry name" value="Vaccinia Virus protein VP39"/>
    <property type="match status" value="1"/>
</dbReference>
<comment type="caution">
    <text evidence="1">The sequence shown here is derived from an EMBL/GenBank/DDBJ whole genome shotgun (WGS) entry which is preliminary data.</text>
</comment>
<dbReference type="PANTHER" id="PTHR28110:SF1">
    <property type="entry name" value="TRANSMEMBRANE PROTEIN"/>
    <property type="match status" value="1"/>
</dbReference>
<organism evidence="1">
    <name type="scientific">Cladocopium goreaui</name>
    <dbReference type="NCBI Taxonomy" id="2562237"/>
    <lineage>
        <taxon>Eukaryota</taxon>
        <taxon>Sar</taxon>
        <taxon>Alveolata</taxon>
        <taxon>Dinophyceae</taxon>
        <taxon>Suessiales</taxon>
        <taxon>Symbiodiniaceae</taxon>
        <taxon>Cladocopium</taxon>
    </lineage>
</organism>
<sequence length="823" mass="91771">MSTGLRCVKVLQTGICTFIEEQDVFHAHDTPVLNGFFGVIKDEWTKDGKRVYVASRVLPMGFLNSVSLAQHVHRNLALTAGARYGDRECNAPDERELRKDRVFPQGDTLWRIYLDNYDLLEKVEATQMGSLEGSVAPGVLALRQEYEVWDIPHNVKKSVGRSARCEVQGATVDGLLGVAYPRESKLAKYFGMAVDLCGRAFATQKQWQVVCGGLVYIAMFRRAMQGGLNQVWKHIESYEQTGRRFQRTPPECIMEVLRLLGCLPLARMDFRQDMNEVVTFSDASTSGGGMCASVATSPFGKMVAKGALRGELAEHRPEHMVLCVGLFDGIGAHFPGLVALDLVEEVTSERVKEWSTTFSQASLVLLGAGPPCQGVSGLNADRRGALKDSRSSLFSHVPRVRDLLRKLFCWCPVYTFMESVASMDANDREAMSQAIGMNPLSCKPARPGRKPTGIQNCTPEELQRWDLSPRKMDFSPTTAYVKETLPGAAVKVGLWMRTAQMVTLVLSVAACSWGTIFWRKLSDLPNYSQERPLMFNAEKLRNLSHLVLVAGHAVILADSLEHVVQKEKPGLVLGLRRADEIDMKRGMICVELTAADPEALLIFSGGQTRAAAGPRDEGWSYYRLAEHFSWWGHGGTSSQVSARSGALRGTARLDGLGTDRSLDGIPVAQRTVTEDFALDSFQNLLFSFCRFKEVVGHYPQRVTVISFGFKKRRFAELHRSALRFPASRFSFVGIQPPPGSRFDLARAKQGELQNSLQLFESDPYGCHSQMLVEKRRARNPFQRTAPYLLSCHWSLFDGFFLSRGSDGLFSWRGWTESLRCLDF</sequence>
<reference evidence="2 3" key="2">
    <citation type="submission" date="2024-05" db="EMBL/GenBank/DDBJ databases">
        <authorList>
            <person name="Chen Y."/>
            <person name="Shah S."/>
            <person name="Dougan E. K."/>
            <person name="Thang M."/>
            <person name="Chan C."/>
        </authorList>
    </citation>
    <scope>NUCLEOTIDE SEQUENCE [LARGE SCALE GENOMIC DNA]</scope>
</reference>
<name>A0A9P1CFM1_9DINO</name>
<gene>
    <name evidence="1" type="ORF">C1SCF055_LOCUS16447</name>
</gene>
<evidence type="ECO:0000313" key="3">
    <source>
        <dbReference type="Proteomes" id="UP001152797"/>
    </source>
</evidence>
<dbReference type="EMBL" id="CAMXCT010001360">
    <property type="protein sequence ID" value="CAI3989366.1"/>
    <property type="molecule type" value="Genomic_DNA"/>
</dbReference>
<reference evidence="1" key="1">
    <citation type="submission" date="2022-10" db="EMBL/GenBank/DDBJ databases">
        <authorList>
            <person name="Chen Y."/>
            <person name="Dougan E. K."/>
            <person name="Chan C."/>
            <person name="Rhodes N."/>
            <person name="Thang M."/>
        </authorList>
    </citation>
    <scope>NUCLEOTIDE SEQUENCE</scope>
</reference>
<evidence type="ECO:0000313" key="2">
    <source>
        <dbReference type="EMBL" id="CAL4776678.1"/>
    </source>
</evidence>
<dbReference type="SUPFAM" id="SSF53335">
    <property type="entry name" value="S-adenosyl-L-methionine-dependent methyltransferases"/>
    <property type="match status" value="1"/>
</dbReference>
<evidence type="ECO:0000313" key="1">
    <source>
        <dbReference type="EMBL" id="CAI3989366.1"/>
    </source>
</evidence>
<keyword evidence="3" id="KW-1185">Reference proteome</keyword>
<dbReference type="EMBL" id="CAMXCT030001360">
    <property type="protein sequence ID" value="CAL4776678.1"/>
    <property type="molecule type" value="Genomic_DNA"/>
</dbReference>
<dbReference type="OrthoDB" id="4347at2759"/>
<protein>
    <submittedName>
        <fullName evidence="2">Uncharacterized protein C57A10.07</fullName>
    </submittedName>
</protein>
<dbReference type="GO" id="GO:0005737">
    <property type="term" value="C:cytoplasm"/>
    <property type="evidence" value="ECO:0007669"/>
    <property type="project" value="TreeGrafter"/>
</dbReference>
<dbReference type="InterPro" id="IPR029063">
    <property type="entry name" value="SAM-dependent_MTases_sf"/>
</dbReference>
<dbReference type="Proteomes" id="UP001152797">
    <property type="component" value="Unassembled WGS sequence"/>
</dbReference>